<protein>
    <submittedName>
        <fullName evidence="1">Uncharacterized protein</fullName>
    </submittedName>
</protein>
<accession>A0A8S1IPC7</accession>
<gene>
    <name evidence="1" type="ORF">OSTQU699_LOCUS2297</name>
</gene>
<keyword evidence="2" id="KW-1185">Reference proteome</keyword>
<comment type="caution">
    <text evidence="1">The sequence shown here is derived from an EMBL/GenBank/DDBJ whole genome shotgun (WGS) entry which is preliminary data.</text>
</comment>
<dbReference type="EMBL" id="CAJHUC010000577">
    <property type="protein sequence ID" value="CAD7696936.1"/>
    <property type="molecule type" value="Genomic_DNA"/>
</dbReference>
<sequence>MTSVQLAPEGVQVELEPTRLLHFEHGDQGTAFLRRCFLASFPHSVFFSAFFEVLLRRRESFIQPGTTEPVHLVCFLSFWADRHGCTLAPKLAAGLFPAAAFEPPALCVGELADLAVIRTGIGCKSEIRKVA</sequence>
<proteinExistence type="predicted"/>
<dbReference type="Proteomes" id="UP000708148">
    <property type="component" value="Unassembled WGS sequence"/>
</dbReference>
<organism evidence="1 2">
    <name type="scientific">Ostreobium quekettii</name>
    <dbReference type="NCBI Taxonomy" id="121088"/>
    <lineage>
        <taxon>Eukaryota</taxon>
        <taxon>Viridiplantae</taxon>
        <taxon>Chlorophyta</taxon>
        <taxon>core chlorophytes</taxon>
        <taxon>Ulvophyceae</taxon>
        <taxon>TCBD clade</taxon>
        <taxon>Bryopsidales</taxon>
        <taxon>Ostreobineae</taxon>
        <taxon>Ostreobiaceae</taxon>
        <taxon>Ostreobium</taxon>
    </lineage>
</organism>
<evidence type="ECO:0000313" key="1">
    <source>
        <dbReference type="EMBL" id="CAD7696936.1"/>
    </source>
</evidence>
<evidence type="ECO:0000313" key="2">
    <source>
        <dbReference type="Proteomes" id="UP000708148"/>
    </source>
</evidence>
<reference evidence="1" key="1">
    <citation type="submission" date="2020-12" db="EMBL/GenBank/DDBJ databases">
        <authorList>
            <person name="Iha C."/>
        </authorList>
    </citation>
    <scope>NUCLEOTIDE SEQUENCE</scope>
</reference>
<name>A0A8S1IPC7_9CHLO</name>
<dbReference type="AlphaFoldDB" id="A0A8S1IPC7"/>